<evidence type="ECO:0000313" key="1">
    <source>
        <dbReference type="EMBL" id="KIJ26926.1"/>
    </source>
</evidence>
<dbReference type="Proteomes" id="UP000054279">
    <property type="component" value="Unassembled WGS sequence"/>
</dbReference>
<name>A0A0C9UN92_SPHS4</name>
<dbReference type="EMBL" id="KN837344">
    <property type="protein sequence ID" value="KIJ27191.1"/>
    <property type="molecule type" value="Genomic_DNA"/>
</dbReference>
<reference evidence="1 3" key="1">
    <citation type="submission" date="2014-06" db="EMBL/GenBank/DDBJ databases">
        <title>Evolutionary Origins and Diversification of the Mycorrhizal Mutualists.</title>
        <authorList>
            <consortium name="DOE Joint Genome Institute"/>
            <consortium name="Mycorrhizal Genomics Consortium"/>
            <person name="Kohler A."/>
            <person name="Kuo A."/>
            <person name="Nagy L.G."/>
            <person name="Floudas D."/>
            <person name="Copeland A."/>
            <person name="Barry K.W."/>
            <person name="Cichocki N."/>
            <person name="Veneault-Fourrey C."/>
            <person name="LaButti K."/>
            <person name="Lindquist E.A."/>
            <person name="Lipzen A."/>
            <person name="Lundell T."/>
            <person name="Morin E."/>
            <person name="Murat C."/>
            <person name="Riley R."/>
            <person name="Ohm R."/>
            <person name="Sun H."/>
            <person name="Tunlid A."/>
            <person name="Henrissat B."/>
            <person name="Grigoriev I.V."/>
            <person name="Hibbett D.S."/>
            <person name="Martin F."/>
        </authorList>
    </citation>
    <scope>NUCLEOTIDE SEQUENCE [LARGE SCALE GENOMIC DNA]</scope>
    <source>
        <strain evidence="1 3">SS14</strain>
    </source>
</reference>
<dbReference type="HOGENOM" id="CLU_2098382_0_0_1"/>
<gene>
    <name evidence="2" type="ORF">M422DRAFT_71731</name>
    <name evidence="1" type="ORF">M422DRAFT_71812</name>
</gene>
<accession>A0A0C9UN92</accession>
<dbReference type="AlphaFoldDB" id="A0A0C9UN92"/>
<sequence length="116" mass="12971">MVEVMVENAPGLEELYFDRCPIQYSGPMTFEKKPAESVYEALKGGIPIQGAPGLRQFDKIIAILAMMTSLEYVEVLDRFSRTKRIMLQKDEDGNRVGCIDAPDQNTICRASRGAIL</sequence>
<protein>
    <submittedName>
        <fullName evidence="1">Uncharacterized protein</fullName>
    </submittedName>
</protein>
<dbReference type="OrthoDB" id="2847287at2759"/>
<evidence type="ECO:0000313" key="2">
    <source>
        <dbReference type="EMBL" id="KIJ27191.1"/>
    </source>
</evidence>
<keyword evidence="3" id="KW-1185">Reference proteome</keyword>
<dbReference type="EMBL" id="KN837352">
    <property type="protein sequence ID" value="KIJ26926.1"/>
    <property type="molecule type" value="Genomic_DNA"/>
</dbReference>
<proteinExistence type="predicted"/>
<evidence type="ECO:0000313" key="3">
    <source>
        <dbReference type="Proteomes" id="UP000054279"/>
    </source>
</evidence>
<organism evidence="1 3">
    <name type="scientific">Sphaerobolus stellatus (strain SS14)</name>
    <dbReference type="NCBI Taxonomy" id="990650"/>
    <lineage>
        <taxon>Eukaryota</taxon>
        <taxon>Fungi</taxon>
        <taxon>Dikarya</taxon>
        <taxon>Basidiomycota</taxon>
        <taxon>Agaricomycotina</taxon>
        <taxon>Agaricomycetes</taxon>
        <taxon>Phallomycetidae</taxon>
        <taxon>Geastrales</taxon>
        <taxon>Sphaerobolaceae</taxon>
        <taxon>Sphaerobolus</taxon>
    </lineage>
</organism>